<dbReference type="Pfam" id="PF07733">
    <property type="entry name" value="DNA_pol3_alpha"/>
    <property type="match status" value="1"/>
</dbReference>
<evidence type="ECO:0000256" key="3">
    <source>
        <dbReference type="ARBA" id="ARBA00012417"/>
    </source>
</evidence>
<comment type="function">
    <text evidence="10">DNA polymerase III is a complex, multichain enzyme responsible for most of the replicative synthesis in bacteria. This DNA polymerase also exhibits 3' to 5' exonuclease activity. The alpha chain is the DNA polymerase.</text>
</comment>
<keyword evidence="15" id="KW-1185">Reference proteome</keyword>
<dbReference type="NCBIfam" id="TIGR00594">
    <property type="entry name" value="polc"/>
    <property type="match status" value="1"/>
</dbReference>
<evidence type="ECO:0000313" key="15">
    <source>
        <dbReference type="Proteomes" id="UP000199495"/>
    </source>
</evidence>
<dbReference type="GO" id="GO:0005737">
    <property type="term" value="C:cytoplasm"/>
    <property type="evidence" value="ECO:0007669"/>
    <property type="project" value="UniProtKB-SubCell"/>
</dbReference>
<accession>A0A1G7X1U8</accession>
<evidence type="ECO:0000256" key="12">
    <source>
        <dbReference type="ARBA" id="ARBA00049244"/>
    </source>
</evidence>
<evidence type="ECO:0000256" key="9">
    <source>
        <dbReference type="ARBA" id="ARBA00022932"/>
    </source>
</evidence>
<keyword evidence="8" id="KW-0235">DNA replication</keyword>
<evidence type="ECO:0000256" key="10">
    <source>
        <dbReference type="ARBA" id="ARBA00025611"/>
    </source>
</evidence>
<dbReference type="PANTHER" id="PTHR32294:SF0">
    <property type="entry name" value="DNA POLYMERASE III SUBUNIT ALPHA"/>
    <property type="match status" value="1"/>
</dbReference>
<dbReference type="CDD" id="cd07433">
    <property type="entry name" value="PHP_PolIIIA_DnaE1"/>
    <property type="match status" value="1"/>
</dbReference>
<dbReference type="InterPro" id="IPR011708">
    <property type="entry name" value="DNA_pol3_alpha_NTPase_dom"/>
</dbReference>
<comment type="subcellular location">
    <subcellularLocation>
        <location evidence="1">Cytoplasm</location>
    </subcellularLocation>
</comment>
<dbReference type="STRING" id="440168.SAMN04487974_10852"/>
<gene>
    <name evidence="14" type="ORF">SAMN04487974_10852</name>
</gene>
<dbReference type="OrthoDB" id="9803237at2"/>
<dbReference type="Pfam" id="PF17657">
    <property type="entry name" value="DNA_pol3_finger"/>
    <property type="match status" value="1"/>
</dbReference>
<dbReference type="EMBL" id="FNCS01000008">
    <property type="protein sequence ID" value="SDG78164.1"/>
    <property type="molecule type" value="Genomic_DNA"/>
</dbReference>
<dbReference type="InterPro" id="IPR004805">
    <property type="entry name" value="DnaE2/DnaE/PolC"/>
</dbReference>
<dbReference type="SUPFAM" id="SSF89550">
    <property type="entry name" value="PHP domain-like"/>
    <property type="match status" value="1"/>
</dbReference>
<dbReference type="Proteomes" id="UP000199495">
    <property type="component" value="Unassembled WGS sequence"/>
</dbReference>
<comment type="catalytic activity">
    <reaction evidence="12">
        <text>DNA(n) + a 2'-deoxyribonucleoside 5'-triphosphate = DNA(n+1) + diphosphate</text>
        <dbReference type="Rhea" id="RHEA:22508"/>
        <dbReference type="Rhea" id="RHEA-COMP:17339"/>
        <dbReference type="Rhea" id="RHEA-COMP:17340"/>
        <dbReference type="ChEBI" id="CHEBI:33019"/>
        <dbReference type="ChEBI" id="CHEBI:61560"/>
        <dbReference type="ChEBI" id="CHEBI:173112"/>
        <dbReference type="EC" id="2.7.7.7"/>
    </reaction>
</comment>
<keyword evidence="7" id="KW-0548">Nucleotidyltransferase</keyword>
<dbReference type="SMART" id="SM00481">
    <property type="entry name" value="POLIIIAc"/>
    <property type="match status" value="1"/>
</dbReference>
<dbReference type="InterPro" id="IPR004013">
    <property type="entry name" value="PHP_dom"/>
</dbReference>
<evidence type="ECO:0000256" key="7">
    <source>
        <dbReference type="ARBA" id="ARBA00022695"/>
    </source>
</evidence>
<keyword evidence="9" id="KW-0239">DNA-directed DNA polymerase</keyword>
<dbReference type="Pfam" id="PF14579">
    <property type="entry name" value="HHH_6"/>
    <property type="match status" value="1"/>
</dbReference>
<dbReference type="Gene3D" id="1.10.10.1600">
    <property type="entry name" value="Bacterial DNA polymerase III alpha subunit, thumb domain"/>
    <property type="match status" value="1"/>
</dbReference>
<dbReference type="PANTHER" id="PTHR32294">
    <property type="entry name" value="DNA POLYMERASE III SUBUNIT ALPHA"/>
    <property type="match status" value="1"/>
</dbReference>
<dbReference type="EC" id="2.7.7.7" evidence="3"/>
<reference evidence="14 15" key="1">
    <citation type="submission" date="2016-10" db="EMBL/GenBank/DDBJ databases">
        <authorList>
            <person name="de Groot N.N."/>
        </authorList>
    </citation>
    <scope>NUCLEOTIDE SEQUENCE [LARGE SCALE GENOMIC DNA]</scope>
    <source>
        <strain evidence="14 15">CGMCC 1.10267</strain>
    </source>
</reference>
<dbReference type="InterPro" id="IPR049821">
    <property type="entry name" value="PolIIIA_DnaE1_PHP"/>
</dbReference>
<evidence type="ECO:0000256" key="8">
    <source>
        <dbReference type="ARBA" id="ARBA00022705"/>
    </source>
</evidence>
<sequence>MSGPGFVHLHVHSAFSLLEGALPLGKILDLAKADHQPAIGIADTNNLFGALEFSEKASGKGIQPIIGCELVIDFGADEDKPSDRVNLGKGGVVLIATNETGFANLSELVSKAYLKGSDSRTAAHIDWLVDHASGLICLTGGPEGAIDPYIAAGLDVQADDRMRVLKRIFGDRLYVEIQRHDRPVENAVEPRLIELAYALDLPLVATNEPYFPAQDDYDSHDALLAIASGSVVAQTERRRLSDQHYFKSRDEMIALFSDLPEAIENTIEIAQRCSYRPHTLDPILPKFAAAENVSDEEAVFAEGEELARQAREGLKQRLELHGHAPDRSAGQYEDRLEFELKVIRDMKFPGYFLIVADFIKWAKAHGIPVGPGRGSGAGSLVAYALTITDLDPLRYDLLFERFLNPERVSMPDFDIDFCQERREEVIQYVQDKYGFDQVAQIITFGTLQPRAALRDVGRVLQMPYGQVDRICKLVPNNPANPVTLAQAITDEPRLQMMRDEDETVAELLRIAGKLEGLFRHASTHAAGIVIGDRPLQKLLPLYRDPRSDMPVTQYNLKWVEPAGLVKFDFLGLKTLTTIRYAVEMVRETGVEIDIDAIPLEDAPTYKLYSDGDTYGIFQFESPGMRRALVELKPDRIEDLIAMNALYRPGPMDNIPSFINRKHGKEKVEYPHEKLAAVLDETYGIIVYQEQVMQIAQLLSGYSLGEADMLRRAMGKKIKAEMDKQRVRFQEGAIASGLKKGLADQIFDLLAKFANYGFNKSHAAAYAWVSYQTAYLKTHFPEQFYAASMTLDMAQTDKLSDFRREAQKKGIEVVPPCINRSDINFSVKDGRILYSLCAVKGVGRQVAEHIVEIRAGRPFNDLADFASRIDPKIVNKRTLETLVNAGAFDQFTKRREQMIGVIDTIVSTAQRETSGRVDGIEDMFASTQPQAINLPESAAPWTLTERLAREHSAIGFYLSAHPLDDYAEMFEKLRVQQWATFERSARNGAVAGRLAGTLISRQDRKTRKGSTMAIMMFSDPSGSYECIAFSEQIADYGRWLEAGRSVVIEVGADSRPDGVRLRLLTCEPIDASVEKLGRRMTIFAGNEKCLAPIKNQLQRGGEGVVSLVLVRDQGEREYEVELPGHFRLTPQLAGGLKAITGVVDVRLN</sequence>
<evidence type="ECO:0000256" key="1">
    <source>
        <dbReference type="ARBA" id="ARBA00004496"/>
    </source>
</evidence>
<dbReference type="InterPro" id="IPR041931">
    <property type="entry name" value="DNA_pol3_alpha_thumb_dom"/>
</dbReference>
<evidence type="ECO:0000256" key="4">
    <source>
        <dbReference type="ARBA" id="ARBA00019114"/>
    </source>
</evidence>
<evidence type="ECO:0000256" key="5">
    <source>
        <dbReference type="ARBA" id="ARBA00022490"/>
    </source>
</evidence>
<evidence type="ECO:0000256" key="11">
    <source>
        <dbReference type="ARBA" id="ARBA00026073"/>
    </source>
</evidence>
<dbReference type="NCBIfam" id="NF004226">
    <property type="entry name" value="PRK05673.1"/>
    <property type="match status" value="1"/>
</dbReference>
<comment type="subunit">
    <text evidence="11">DNA polymerase III contains a core (composed of alpha, epsilon and theta chains) that associates with a tau subunit. This core dimerizes to form the POLIII' complex. PolIII' associates with the gamma complex (composed of gamma, delta, delta', psi and chi chains) and with the beta chain to form the complete DNA polymerase III complex.</text>
</comment>
<dbReference type="GO" id="GO:0003887">
    <property type="term" value="F:DNA-directed DNA polymerase activity"/>
    <property type="evidence" value="ECO:0007669"/>
    <property type="project" value="UniProtKB-KW"/>
</dbReference>
<evidence type="ECO:0000256" key="2">
    <source>
        <dbReference type="ARBA" id="ARBA00009496"/>
    </source>
</evidence>
<dbReference type="AlphaFoldDB" id="A0A1G7X1U8"/>
<dbReference type="GO" id="GO:0006260">
    <property type="term" value="P:DNA replication"/>
    <property type="evidence" value="ECO:0007669"/>
    <property type="project" value="UniProtKB-KW"/>
</dbReference>
<dbReference type="Gene3D" id="3.20.20.140">
    <property type="entry name" value="Metal-dependent hydrolases"/>
    <property type="match status" value="1"/>
</dbReference>
<feature type="domain" description="Polymerase/histidinol phosphatase N-terminal" evidence="13">
    <location>
        <begin position="7"/>
        <end position="74"/>
    </location>
</feature>
<proteinExistence type="inferred from homology"/>
<protein>
    <recommendedName>
        <fullName evidence="4">DNA polymerase III subunit alpha</fullName>
        <ecNumber evidence="3">2.7.7.7</ecNumber>
    </recommendedName>
</protein>
<dbReference type="InterPro" id="IPR003141">
    <property type="entry name" value="Pol/His_phosphatase_N"/>
</dbReference>
<keyword evidence="5" id="KW-0963">Cytoplasm</keyword>
<dbReference type="InterPro" id="IPR029460">
    <property type="entry name" value="DNAPol_HHH"/>
</dbReference>
<evidence type="ECO:0000313" key="14">
    <source>
        <dbReference type="EMBL" id="SDG78164.1"/>
    </source>
</evidence>
<name>A0A1G7X1U8_9HYPH</name>
<evidence type="ECO:0000256" key="6">
    <source>
        <dbReference type="ARBA" id="ARBA00022679"/>
    </source>
</evidence>
<dbReference type="CDD" id="cd04485">
    <property type="entry name" value="DnaE_OBF"/>
    <property type="match status" value="1"/>
</dbReference>
<dbReference type="GO" id="GO:0008408">
    <property type="term" value="F:3'-5' exonuclease activity"/>
    <property type="evidence" value="ECO:0007669"/>
    <property type="project" value="InterPro"/>
</dbReference>
<organism evidence="14 15">
    <name type="scientific">Pelagibacterium luteolum</name>
    <dbReference type="NCBI Taxonomy" id="440168"/>
    <lineage>
        <taxon>Bacteria</taxon>
        <taxon>Pseudomonadati</taxon>
        <taxon>Pseudomonadota</taxon>
        <taxon>Alphaproteobacteria</taxon>
        <taxon>Hyphomicrobiales</taxon>
        <taxon>Devosiaceae</taxon>
        <taxon>Pelagibacterium</taxon>
    </lineage>
</organism>
<keyword evidence="6" id="KW-0808">Transferase</keyword>
<dbReference type="Pfam" id="PF02811">
    <property type="entry name" value="PHP"/>
    <property type="match status" value="1"/>
</dbReference>
<dbReference type="Gene3D" id="1.10.150.870">
    <property type="match status" value="1"/>
</dbReference>
<dbReference type="RefSeq" id="WP_090597164.1">
    <property type="nucleotide sequence ID" value="NZ_FNCS01000008.1"/>
</dbReference>
<dbReference type="InterPro" id="IPR016195">
    <property type="entry name" value="Pol/histidinol_Pase-like"/>
</dbReference>
<dbReference type="InterPro" id="IPR040982">
    <property type="entry name" value="DNA_pol3_finger"/>
</dbReference>
<comment type="similarity">
    <text evidence="2">Belongs to the DNA polymerase type-C family. DnaE subfamily.</text>
</comment>
<evidence type="ECO:0000259" key="13">
    <source>
        <dbReference type="SMART" id="SM00481"/>
    </source>
</evidence>
<dbReference type="SUPFAM" id="SSF160975">
    <property type="entry name" value="AF1531-like"/>
    <property type="match status" value="1"/>
</dbReference>